<dbReference type="EMBL" id="JAJSOF020000029">
    <property type="protein sequence ID" value="KAJ4431764.1"/>
    <property type="molecule type" value="Genomic_DNA"/>
</dbReference>
<reference evidence="1 2" key="1">
    <citation type="journal article" date="2022" name="Allergy">
        <title>Genome assembly and annotation of Periplaneta americana reveal a comprehensive cockroach allergen profile.</title>
        <authorList>
            <person name="Wang L."/>
            <person name="Xiong Q."/>
            <person name="Saelim N."/>
            <person name="Wang L."/>
            <person name="Nong W."/>
            <person name="Wan A.T."/>
            <person name="Shi M."/>
            <person name="Liu X."/>
            <person name="Cao Q."/>
            <person name="Hui J.H.L."/>
            <person name="Sookrung N."/>
            <person name="Leung T.F."/>
            <person name="Tungtrongchitr A."/>
            <person name="Tsui S.K.W."/>
        </authorList>
    </citation>
    <scope>NUCLEOTIDE SEQUENCE [LARGE SCALE GENOMIC DNA]</scope>
    <source>
        <strain evidence="1">PWHHKU_190912</strain>
    </source>
</reference>
<evidence type="ECO:0000313" key="2">
    <source>
        <dbReference type="Proteomes" id="UP001148838"/>
    </source>
</evidence>
<evidence type="ECO:0000313" key="1">
    <source>
        <dbReference type="EMBL" id="KAJ4431764.1"/>
    </source>
</evidence>
<sequence length="66" mass="7897">MSEEQQRFRQNRSVIDAIFTLRQVAEKAIEYSKPAYLCFIDLKQAFDRDKMKNVVTKLQEKESNRI</sequence>
<gene>
    <name evidence="1" type="ORF">ANN_20369</name>
</gene>
<evidence type="ECO:0008006" key="3">
    <source>
        <dbReference type="Google" id="ProtNLM"/>
    </source>
</evidence>
<comment type="caution">
    <text evidence="1">The sequence shown here is derived from an EMBL/GenBank/DDBJ whole genome shotgun (WGS) entry which is preliminary data.</text>
</comment>
<name>A0ABQ8SD30_PERAM</name>
<organism evidence="1 2">
    <name type="scientific">Periplaneta americana</name>
    <name type="common">American cockroach</name>
    <name type="synonym">Blatta americana</name>
    <dbReference type="NCBI Taxonomy" id="6978"/>
    <lineage>
        <taxon>Eukaryota</taxon>
        <taxon>Metazoa</taxon>
        <taxon>Ecdysozoa</taxon>
        <taxon>Arthropoda</taxon>
        <taxon>Hexapoda</taxon>
        <taxon>Insecta</taxon>
        <taxon>Pterygota</taxon>
        <taxon>Neoptera</taxon>
        <taxon>Polyneoptera</taxon>
        <taxon>Dictyoptera</taxon>
        <taxon>Blattodea</taxon>
        <taxon>Blattoidea</taxon>
        <taxon>Blattidae</taxon>
        <taxon>Blattinae</taxon>
        <taxon>Periplaneta</taxon>
    </lineage>
</organism>
<keyword evidence="2" id="KW-1185">Reference proteome</keyword>
<accession>A0ABQ8SD30</accession>
<proteinExistence type="predicted"/>
<dbReference type="Proteomes" id="UP001148838">
    <property type="component" value="Unassembled WGS sequence"/>
</dbReference>
<protein>
    <recommendedName>
        <fullName evidence="3">Reverse transcriptase domain-containing protein</fullName>
    </recommendedName>
</protein>